<dbReference type="OrthoDB" id="288590at2759"/>
<gene>
    <name evidence="4" type="ORF">Cgig2_032453</name>
</gene>
<dbReference type="InterPro" id="IPR044861">
    <property type="entry name" value="IPNS-like_FE2OG_OXY"/>
</dbReference>
<dbReference type="InterPro" id="IPR050295">
    <property type="entry name" value="Plant_2OG-oxidoreductases"/>
</dbReference>
<dbReference type="GO" id="GO:0046872">
    <property type="term" value="F:metal ion binding"/>
    <property type="evidence" value="ECO:0007669"/>
    <property type="project" value="UniProtKB-KW"/>
</dbReference>
<dbReference type="Gene3D" id="2.60.120.330">
    <property type="entry name" value="B-lactam Antibiotic, Isopenicillin N Synthase, Chain"/>
    <property type="match status" value="2"/>
</dbReference>
<keyword evidence="1" id="KW-0479">Metal-binding</keyword>
<proteinExistence type="predicted"/>
<evidence type="ECO:0000256" key="1">
    <source>
        <dbReference type="ARBA" id="ARBA00022723"/>
    </source>
</evidence>
<evidence type="ECO:0000313" key="5">
    <source>
        <dbReference type="Proteomes" id="UP001153076"/>
    </source>
</evidence>
<dbReference type="EMBL" id="JAKOGI010000012">
    <property type="protein sequence ID" value="KAJ8450828.1"/>
    <property type="molecule type" value="Genomic_DNA"/>
</dbReference>
<keyword evidence="5" id="KW-1185">Reference proteome</keyword>
<name>A0A9Q1KXR5_9CARY</name>
<dbReference type="Proteomes" id="UP001153076">
    <property type="component" value="Unassembled WGS sequence"/>
</dbReference>
<protein>
    <recommendedName>
        <fullName evidence="3">Isopenicillin N synthase-like Fe(2+) 2OG dioxygenase domain-containing protein</fullName>
    </recommendedName>
</protein>
<dbReference type="InterPro" id="IPR027443">
    <property type="entry name" value="IPNS-like_sf"/>
</dbReference>
<reference evidence="4" key="1">
    <citation type="submission" date="2022-04" db="EMBL/GenBank/DDBJ databases">
        <title>Carnegiea gigantea Genome sequencing and assembly v2.</title>
        <authorList>
            <person name="Copetti D."/>
            <person name="Sanderson M.J."/>
            <person name="Burquez A."/>
            <person name="Wojciechowski M.F."/>
        </authorList>
    </citation>
    <scope>NUCLEOTIDE SEQUENCE</scope>
    <source>
        <strain evidence="4">SGP5-SGP5p</strain>
        <tissue evidence="4">Aerial part</tissue>
    </source>
</reference>
<dbReference type="Pfam" id="PF03171">
    <property type="entry name" value="2OG-FeII_Oxy"/>
    <property type="match status" value="1"/>
</dbReference>
<dbReference type="AlphaFoldDB" id="A0A9Q1KXR5"/>
<dbReference type="PANTHER" id="PTHR47991">
    <property type="entry name" value="OXOGLUTARATE/IRON-DEPENDENT DIOXYGENASE"/>
    <property type="match status" value="1"/>
</dbReference>
<comment type="caution">
    <text evidence="4">The sequence shown here is derived from an EMBL/GenBank/DDBJ whole genome shotgun (WGS) entry which is preliminary data.</text>
</comment>
<feature type="domain" description="Isopenicillin N synthase-like Fe(2+) 2OG dioxygenase" evidence="3">
    <location>
        <begin position="44"/>
        <end position="84"/>
    </location>
</feature>
<accession>A0A9Q1KXR5</accession>
<evidence type="ECO:0000313" key="4">
    <source>
        <dbReference type="EMBL" id="KAJ8450828.1"/>
    </source>
</evidence>
<evidence type="ECO:0000256" key="2">
    <source>
        <dbReference type="ARBA" id="ARBA00023004"/>
    </source>
</evidence>
<organism evidence="4 5">
    <name type="scientific">Carnegiea gigantea</name>
    <dbReference type="NCBI Taxonomy" id="171969"/>
    <lineage>
        <taxon>Eukaryota</taxon>
        <taxon>Viridiplantae</taxon>
        <taxon>Streptophyta</taxon>
        <taxon>Embryophyta</taxon>
        <taxon>Tracheophyta</taxon>
        <taxon>Spermatophyta</taxon>
        <taxon>Magnoliopsida</taxon>
        <taxon>eudicotyledons</taxon>
        <taxon>Gunneridae</taxon>
        <taxon>Pentapetalae</taxon>
        <taxon>Caryophyllales</taxon>
        <taxon>Cactineae</taxon>
        <taxon>Cactaceae</taxon>
        <taxon>Cactoideae</taxon>
        <taxon>Echinocereeae</taxon>
        <taxon>Carnegiea</taxon>
    </lineage>
</organism>
<keyword evidence="2" id="KW-0408">Iron</keyword>
<sequence length="168" mass="19335">MYNRGGSPRICERSGAFKMVGLIALSSGLEASRFEGFFKNHLSFVRLNHYSPCPSPHLVSGVTRHKDGGALTILAQDDVGGLQVWSNEKYESVEYRVRVNSEKERFSIPFFFSPHYVMVKPLEELVDEQKPAKYKEYNWGIFYATKRMSNLKKLHVENLQISHFKISE</sequence>
<evidence type="ECO:0000259" key="3">
    <source>
        <dbReference type="Pfam" id="PF03171"/>
    </source>
</evidence>
<dbReference type="SUPFAM" id="SSF51197">
    <property type="entry name" value="Clavaminate synthase-like"/>
    <property type="match status" value="1"/>
</dbReference>